<feature type="compositionally biased region" description="Polar residues" evidence="1">
    <location>
        <begin position="59"/>
        <end position="76"/>
    </location>
</feature>
<comment type="caution">
    <text evidence="2">The sequence shown here is derived from an EMBL/GenBank/DDBJ whole genome shotgun (WGS) entry which is preliminary data.</text>
</comment>
<protein>
    <submittedName>
        <fullName evidence="2">Uncharacterized protein</fullName>
    </submittedName>
</protein>
<feature type="region of interest" description="Disordered" evidence="1">
    <location>
        <begin position="38"/>
        <end position="87"/>
    </location>
</feature>
<dbReference type="PANTHER" id="PTHR37540:SF5">
    <property type="entry name" value="TRANSCRIPTION FACTOR DOMAIN-CONTAINING PROTEIN"/>
    <property type="match status" value="1"/>
</dbReference>
<name>A0AA39CKP5_9EURO</name>
<evidence type="ECO:0000313" key="2">
    <source>
        <dbReference type="EMBL" id="KAJ9612619.1"/>
    </source>
</evidence>
<accession>A0AA39CKP5</accession>
<reference evidence="2" key="1">
    <citation type="submission" date="2022-10" db="EMBL/GenBank/DDBJ databases">
        <title>Culturing micro-colonial fungi from biological soil crusts in the Mojave desert and describing Neophaeococcomyces mojavensis, and introducing the new genera and species Taxawa tesnikishii.</title>
        <authorList>
            <person name="Kurbessoian T."/>
            <person name="Stajich J.E."/>
        </authorList>
    </citation>
    <scope>NUCLEOTIDE SEQUENCE</scope>
    <source>
        <strain evidence="2">TK_41</strain>
    </source>
</reference>
<proteinExistence type="predicted"/>
<evidence type="ECO:0000256" key="1">
    <source>
        <dbReference type="SAM" id="MobiDB-lite"/>
    </source>
</evidence>
<dbReference type="EMBL" id="JAPDRK010000005">
    <property type="protein sequence ID" value="KAJ9612619.1"/>
    <property type="molecule type" value="Genomic_DNA"/>
</dbReference>
<evidence type="ECO:0000313" key="3">
    <source>
        <dbReference type="Proteomes" id="UP001172673"/>
    </source>
</evidence>
<dbReference type="Proteomes" id="UP001172673">
    <property type="component" value="Unassembled WGS sequence"/>
</dbReference>
<keyword evidence="3" id="KW-1185">Reference proteome</keyword>
<gene>
    <name evidence="2" type="ORF">H2200_004216</name>
</gene>
<organism evidence="2 3">
    <name type="scientific">Cladophialophora chaetospira</name>
    <dbReference type="NCBI Taxonomy" id="386627"/>
    <lineage>
        <taxon>Eukaryota</taxon>
        <taxon>Fungi</taxon>
        <taxon>Dikarya</taxon>
        <taxon>Ascomycota</taxon>
        <taxon>Pezizomycotina</taxon>
        <taxon>Eurotiomycetes</taxon>
        <taxon>Chaetothyriomycetidae</taxon>
        <taxon>Chaetothyriales</taxon>
        <taxon>Herpotrichiellaceae</taxon>
        <taxon>Cladophialophora</taxon>
    </lineage>
</organism>
<feature type="compositionally biased region" description="Basic residues" evidence="1">
    <location>
        <begin position="38"/>
        <end position="58"/>
    </location>
</feature>
<dbReference type="AlphaFoldDB" id="A0AA39CKP5"/>
<sequence length="558" mass="61829">MAPSLIMFVSGLPSGSTREKELHLADIKSHAARVSYRRPKSHVAITARKRGPATRKRPQPSSVSKNNLSAQVQSARGENDCSAAASSMNQPGPLSILQKGNSDPFHTWAVKLTPRANHILAFIRDVFLPSNYRANSRAWVHSIAMKDEWAGGLLTLQSECCAQGYLLTFLSCIAKISPQSAYLTDHLVLKGKTTGALRRQIAKRRDNDVETINCALLLFGAEVFSLNHREATIHGKMLQSLLQQTAQREGGPASVDQGLMTRFLWNDAQLAQSLFKRTIIDMKWATEMLSPTFELLDDAIDDATPGLMANLDDSIASQPMRTYFIQFRQAIWLWLSPKKPLKGTDGVNIAHWLLGRIYLNSGQLLNQYLDLRDFRNSHKHKESIAGGRGRRTAEVSWATQCCLILGLLLAVGLSEGDCQIQGVSVFPAQKMVLAHLRGVMDVILGSSLLGYDGFNTSRDGRLLPAGVSQNVCLWVLFLGAAQARRQFKVVLAPSRAWFDRNFRLVAGRMGLSSWSVIRSRLTRFVYFDEMECAGSEWVPTCLGENNCGVDIAQTFDPI</sequence>
<dbReference type="PANTHER" id="PTHR37540">
    <property type="entry name" value="TRANSCRIPTION FACTOR (ACR-2), PUTATIVE-RELATED-RELATED"/>
    <property type="match status" value="1"/>
</dbReference>